<dbReference type="GO" id="GO:0005634">
    <property type="term" value="C:nucleus"/>
    <property type="evidence" value="ECO:0007669"/>
    <property type="project" value="UniProtKB-SubCell"/>
</dbReference>
<keyword evidence="4" id="KW-0539">Nucleus</keyword>
<dbReference type="InterPro" id="IPR009057">
    <property type="entry name" value="Homeodomain-like_sf"/>
</dbReference>
<dbReference type="InterPro" id="IPR046955">
    <property type="entry name" value="PHR1-like"/>
</dbReference>
<evidence type="ECO:0000256" key="5">
    <source>
        <dbReference type="SAM" id="MobiDB-lite"/>
    </source>
</evidence>
<feature type="region of interest" description="Disordered" evidence="5">
    <location>
        <begin position="273"/>
        <end position="294"/>
    </location>
</feature>
<reference evidence="7" key="1">
    <citation type="submission" date="2019-09" db="EMBL/GenBank/DDBJ databases">
        <title>Draft genome information of white flower Hibiscus syriacus.</title>
        <authorList>
            <person name="Kim Y.-M."/>
        </authorList>
    </citation>
    <scope>NUCLEOTIDE SEQUENCE [LARGE SCALE GENOMIC DNA]</scope>
    <source>
        <strain evidence="7">YM2019G1</strain>
    </source>
</reference>
<name>A0A6A2Z9E2_HIBSY</name>
<evidence type="ECO:0000256" key="4">
    <source>
        <dbReference type="ARBA" id="ARBA00023242"/>
    </source>
</evidence>
<dbReference type="PANTHER" id="PTHR31314">
    <property type="entry name" value="MYB FAMILY TRANSCRIPTION FACTOR PHL7-LIKE"/>
    <property type="match status" value="1"/>
</dbReference>
<comment type="caution">
    <text evidence="7">The sequence shown here is derived from an EMBL/GenBank/DDBJ whole genome shotgun (WGS) entry which is preliminary data.</text>
</comment>
<dbReference type="GO" id="GO:0003677">
    <property type="term" value="F:DNA binding"/>
    <property type="evidence" value="ECO:0007669"/>
    <property type="project" value="InterPro"/>
</dbReference>
<keyword evidence="8" id="KW-1185">Reference proteome</keyword>
<keyword evidence="3" id="KW-0804">Transcription</keyword>
<feature type="region of interest" description="Disordered" evidence="5">
    <location>
        <begin position="233"/>
        <end position="259"/>
    </location>
</feature>
<protein>
    <submittedName>
        <fullName evidence="7">Myb family transcription factor</fullName>
    </submittedName>
</protein>
<evidence type="ECO:0000256" key="1">
    <source>
        <dbReference type="ARBA" id="ARBA00004123"/>
    </source>
</evidence>
<dbReference type="PANTHER" id="PTHR31314:SF175">
    <property type="entry name" value="HTH MYB-TYPE DOMAIN-CONTAINING PROTEIN"/>
    <property type="match status" value="1"/>
</dbReference>
<accession>A0A6A2Z9E2</accession>
<dbReference type="InterPro" id="IPR006447">
    <property type="entry name" value="Myb_dom_plants"/>
</dbReference>
<evidence type="ECO:0000313" key="8">
    <source>
        <dbReference type="Proteomes" id="UP000436088"/>
    </source>
</evidence>
<dbReference type="SUPFAM" id="SSF46689">
    <property type="entry name" value="Homeodomain-like"/>
    <property type="match status" value="1"/>
</dbReference>
<dbReference type="Pfam" id="PF00249">
    <property type="entry name" value="Myb_DNA-binding"/>
    <property type="match status" value="1"/>
</dbReference>
<feature type="compositionally biased region" description="Basic and acidic residues" evidence="5">
    <location>
        <begin position="240"/>
        <end position="255"/>
    </location>
</feature>
<feature type="domain" description="Myb-like" evidence="6">
    <location>
        <begin position="54"/>
        <end position="116"/>
    </location>
</feature>
<evidence type="ECO:0000259" key="6">
    <source>
        <dbReference type="Pfam" id="PF00249"/>
    </source>
</evidence>
<organism evidence="7 8">
    <name type="scientific">Hibiscus syriacus</name>
    <name type="common">Rose of Sharon</name>
    <dbReference type="NCBI Taxonomy" id="106335"/>
    <lineage>
        <taxon>Eukaryota</taxon>
        <taxon>Viridiplantae</taxon>
        <taxon>Streptophyta</taxon>
        <taxon>Embryophyta</taxon>
        <taxon>Tracheophyta</taxon>
        <taxon>Spermatophyta</taxon>
        <taxon>Magnoliopsida</taxon>
        <taxon>eudicotyledons</taxon>
        <taxon>Gunneridae</taxon>
        <taxon>Pentapetalae</taxon>
        <taxon>rosids</taxon>
        <taxon>malvids</taxon>
        <taxon>Malvales</taxon>
        <taxon>Malvaceae</taxon>
        <taxon>Malvoideae</taxon>
        <taxon>Hibiscus</taxon>
    </lineage>
</organism>
<keyword evidence="2" id="KW-0805">Transcription regulation</keyword>
<dbReference type="GO" id="GO:0003700">
    <property type="term" value="F:DNA-binding transcription factor activity"/>
    <property type="evidence" value="ECO:0007669"/>
    <property type="project" value="InterPro"/>
</dbReference>
<dbReference type="AlphaFoldDB" id="A0A6A2Z9E2"/>
<dbReference type="Gene3D" id="1.10.10.60">
    <property type="entry name" value="Homeodomain-like"/>
    <property type="match status" value="1"/>
</dbReference>
<evidence type="ECO:0000313" key="7">
    <source>
        <dbReference type="EMBL" id="KAE8688518.1"/>
    </source>
</evidence>
<proteinExistence type="predicted"/>
<dbReference type="Proteomes" id="UP000436088">
    <property type="component" value="Unassembled WGS sequence"/>
</dbReference>
<dbReference type="InterPro" id="IPR001005">
    <property type="entry name" value="SANT/Myb"/>
</dbReference>
<gene>
    <name evidence="7" type="ORF">F3Y22_tig00110984pilonHSYRG00171</name>
</gene>
<feature type="region of interest" description="Disordered" evidence="5">
    <location>
        <begin position="1"/>
        <end position="44"/>
    </location>
</feature>
<feature type="compositionally biased region" description="Basic and acidic residues" evidence="5">
    <location>
        <begin position="7"/>
        <end position="23"/>
    </location>
</feature>
<feature type="compositionally biased region" description="Low complexity" evidence="5">
    <location>
        <begin position="285"/>
        <end position="294"/>
    </location>
</feature>
<sequence length="294" mass="33583">MMKKNPLKLDEDKEGDDGSKVKDGTSSSNSIVEEGEKKANSNAVRPYVRSKMPRLRWTTELHLSFVRAVERLGGHESNILASIYYIHRATPKLVMQLMNIKGLSISHVKSHLQMHRSKMINDQGQVLNNRHLLGSRLWHQSKVHDHLRVISDIPWSAVHGNSMSDSYLSNCINSTRKTGFSHSNMNEEFGSNTRNEAVYMNNNFIFNQQPVGEMEELQDQLQMQPMVMHTHPTSANKWLGRGEERQRINKRKPAEEDLDLSLSLSSKLKQQVRRNISNEEEEEAANSNLSLSLA</sequence>
<dbReference type="NCBIfam" id="TIGR01557">
    <property type="entry name" value="myb_SHAQKYF"/>
    <property type="match status" value="1"/>
</dbReference>
<dbReference type="EMBL" id="VEPZ02001187">
    <property type="protein sequence ID" value="KAE8688518.1"/>
    <property type="molecule type" value="Genomic_DNA"/>
</dbReference>
<evidence type="ECO:0000256" key="3">
    <source>
        <dbReference type="ARBA" id="ARBA00023163"/>
    </source>
</evidence>
<evidence type="ECO:0000256" key="2">
    <source>
        <dbReference type="ARBA" id="ARBA00023015"/>
    </source>
</evidence>
<comment type="subcellular location">
    <subcellularLocation>
        <location evidence="1">Nucleus</location>
    </subcellularLocation>
</comment>